<dbReference type="GO" id="GO:0005886">
    <property type="term" value="C:plasma membrane"/>
    <property type="evidence" value="ECO:0007669"/>
    <property type="project" value="UniProtKB-SubCell"/>
</dbReference>
<keyword evidence="5" id="KW-1185">Reference proteome</keyword>
<dbReference type="Gene3D" id="1.20.1600.10">
    <property type="entry name" value="Outer membrane efflux proteins (OEP)"/>
    <property type="match status" value="1"/>
</dbReference>
<evidence type="ECO:0000256" key="2">
    <source>
        <dbReference type="RuleBase" id="RU362097"/>
    </source>
</evidence>
<evidence type="ECO:0000256" key="3">
    <source>
        <dbReference type="SAM" id="Coils"/>
    </source>
</evidence>
<dbReference type="PANTHER" id="PTHR30203:SF33">
    <property type="entry name" value="BLR4455 PROTEIN"/>
    <property type="match status" value="1"/>
</dbReference>
<keyword evidence="2" id="KW-0564">Palmitate</keyword>
<accession>A0A2V1K504</accession>
<dbReference type="PANTHER" id="PTHR30203">
    <property type="entry name" value="OUTER MEMBRANE CATION EFFLUX PROTEIN"/>
    <property type="match status" value="1"/>
</dbReference>
<organism evidence="4 5">
    <name type="scientific">Corticimicrobacter populi</name>
    <dbReference type="NCBI Taxonomy" id="2175229"/>
    <lineage>
        <taxon>Bacteria</taxon>
        <taxon>Pseudomonadati</taxon>
        <taxon>Pseudomonadota</taxon>
        <taxon>Betaproteobacteria</taxon>
        <taxon>Burkholderiales</taxon>
        <taxon>Alcaligenaceae</taxon>
        <taxon>Corticimicrobacter</taxon>
    </lineage>
</organism>
<feature type="chain" id="PRO_5015800875" evidence="2">
    <location>
        <begin position="28"/>
        <end position="477"/>
    </location>
</feature>
<keyword evidence="2" id="KW-0732">Signal</keyword>
<dbReference type="RefSeq" id="WP_109060134.1">
    <property type="nucleotide sequence ID" value="NZ_QETA01000001.1"/>
</dbReference>
<reference evidence="5" key="1">
    <citation type="submission" date="2018-05" db="EMBL/GenBank/DDBJ databases">
        <authorList>
            <person name="Li Y."/>
        </authorList>
    </citation>
    <scope>NUCLEOTIDE SEQUENCE [LARGE SCALE GENOMIC DNA]</scope>
    <source>
        <strain evidence="5">3d-2-2</strain>
    </source>
</reference>
<dbReference type="PROSITE" id="PS51257">
    <property type="entry name" value="PROKAR_LIPOPROTEIN"/>
    <property type="match status" value="1"/>
</dbReference>
<evidence type="ECO:0000256" key="1">
    <source>
        <dbReference type="ARBA" id="ARBA00007613"/>
    </source>
</evidence>
<keyword evidence="2" id="KW-1134">Transmembrane beta strand</keyword>
<name>A0A2V1K504_9BURK</name>
<keyword evidence="3" id="KW-0175">Coiled coil</keyword>
<sequence length="477" mass="51183">MTKSFSTVRCQLGVPLLAMLLAGCAMGPDYVRPDTPGQTQAAFGQLDGWTPAAGLVREVETDWWKAFGDARLDAWMPEIELSNQTLAQAVARARQSAALAAAAQADFYPQVGSNASLTRQGTASGVNNQFGLSANASWLPDIWGRVSRQVEAGRADLDASQADLAAVKLAMQLQLAQQVFGVRVLDAQKVVLEGAVQAYLRSLQLTQNQYEAGLVARSDVVQAQTQLKVARVQLSELEWQRAQMEHAVSVLLGRTPGALDWAGQPGFMPSLAPVPTLVPSIWLASRPDIVAAERRVAAANARIGVAQTAWFPDLTLGGSGGWQGSRASQWLSAPYRIWSLGPALALTLFDGGKRSAALEQAEAQYDETVAAYRQKVLDAFREVEDALAVLRVLETEAGQQAQVVALAEEGERLVYNRYQSGMVSFLEVTVAQNTTLAAQRTMLDLEGRRLDAAVKLLAALGGGWQGLDDAQSGRVTP</sequence>
<gene>
    <name evidence="4" type="ORF">DD235_00615</name>
</gene>
<dbReference type="AlphaFoldDB" id="A0A2V1K504"/>
<evidence type="ECO:0000313" key="4">
    <source>
        <dbReference type="EMBL" id="PWF24729.1"/>
    </source>
</evidence>
<keyword evidence="2" id="KW-0812">Transmembrane</keyword>
<comment type="subcellular location">
    <subcellularLocation>
        <location evidence="2">Cell membrane</location>
        <topology evidence="2">Lipid-anchor</topology>
    </subcellularLocation>
</comment>
<feature type="coiled-coil region" evidence="3">
    <location>
        <begin position="220"/>
        <end position="247"/>
    </location>
</feature>
<dbReference type="Pfam" id="PF02321">
    <property type="entry name" value="OEP"/>
    <property type="match status" value="2"/>
</dbReference>
<dbReference type="Gene3D" id="2.20.200.10">
    <property type="entry name" value="Outer membrane efflux proteins (OEP)"/>
    <property type="match status" value="1"/>
</dbReference>
<comment type="caution">
    <text evidence="4">The sequence shown here is derived from an EMBL/GenBank/DDBJ whole genome shotgun (WGS) entry which is preliminary data.</text>
</comment>
<dbReference type="Proteomes" id="UP000245212">
    <property type="component" value="Unassembled WGS sequence"/>
</dbReference>
<keyword evidence="2" id="KW-0449">Lipoprotein</keyword>
<keyword evidence="2" id="KW-0472">Membrane</keyword>
<dbReference type="InterPro" id="IPR010131">
    <property type="entry name" value="MdtP/NodT-like"/>
</dbReference>
<dbReference type="GO" id="GO:0015562">
    <property type="term" value="F:efflux transmembrane transporter activity"/>
    <property type="evidence" value="ECO:0007669"/>
    <property type="project" value="InterPro"/>
</dbReference>
<dbReference type="InterPro" id="IPR003423">
    <property type="entry name" value="OMP_efflux"/>
</dbReference>
<dbReference type="NCBIfam" id="TIGR01845">
    <property type="entry name" value="outer_NodT"/>
    <property type="match status" value="1"/>
</dbReference>
<evidence type="ECO:0000313" key="5">
    <source>
        <dbReference type="Proteomes" id="UP000245212"/>
    </source>
</evidence>
<proteinExistence type="inferred from homology"/>
<feature type="signal peptide" evidence="2">
    <location>
        <begin position="1"/>
        <end position="27"/>
    </location>
</feature>
<comment type="similarity">
    <text evidence="1 2">Belongs to the outer membrane factor (OMF) (TC 1.B.17) family.</text>
</comment>
<dbReference type="SUPFAM" id="SSF56954">
    <property type="entry name" value="Outer membrane efflux proteins (OEP)"/>
    <property type="match status" value="1"/>
</dbReference>
<dbReference type="EMBL" id="QETA01000001">
    <property type="protein sequence ID" value="PWF24729.1"/>
    <property type="molecule type" value="Genomic_DNA"/>
</dbReference>
<protein>
    <submittedName>
        <fullName evidence="4">RND transporter</fullName>
    </submittedName>
</protein>